<feature type="region of interest" description="Disordered" evidence="1">
    <location>
        <begin position="381"/>
        <end position="406"/>
    </location>
</feature>
<gene>
    <name evidence="2" type="ORF">SCHCODRAFT_113457</name>
</gene>
<evidence type="ECO:0000256" key="1">
    <source>
        <dbReference type="SAM" id="MobiDB-lite"/>
    </source>
</evidence>
<evidence type="ECO:0000313" key="2">
    <source>
        <dbReference type="EMBL" id="EFI93001.1"/>
    </source>
</evidence>
<dbReference type="OrthoDB" id="3031173at2759"/>
<protein>
    <submittedName>
        <fullName evidence="2">Uncharacterized protein</fullName>
    </submittedName>
</protein>
<name>D8QHW1_SCHCM</name>
<dbReference type="InParanoid" id="D8QHW1"/>
<feature type="compositionally biased region" description="Basic and acidic residues" evidence="1">
    <location>
        <begin position="228"/>
        <end position="242"/>
    </location>
</feature>
<reference evidence="2 3" key="1">
    <citation type="journal article" date="2010" name="Nat. Biotechnol.">
        <title>Genome sequence of the model mushroom Schizophyllum commune.</title>
        <authorList>
            <person name="Ohm R.A."/>
            <person name="de Jong J.F."/>
            <person name="Lugones L.G."/>
            <person name="Aerts A."/>
            <person name="Kothe E."/>
            <person name="Stajich J.E."/>
            <person name="de Vries R.P."/>
            <person name="Record E."/>
            <person name="Levasseur A."/>
            <person name="Baker S.E."/>
            <person name="Bartholomew K.A."/>
            <person name="Coutinho P.M."/>
            <person name="Erdmann S."/>
            <person name="Fowler T.J."/>
            <person name="Gathman A.C."/>
            <person name="Lombard V."/>
            <person name="Henrissat B."/>
            <person name="Knabe N."/>
            <person name="Kuees U."/>
            <person name="Lilly W.W."/>
            <person name="Lindquist E."/>
            <person name="Lucas S."/>
            <person name="Magnuson J.K."/>
            <person name="Piumi F."/>
            <person name="Raudaskoski M."/>
            <person name="Salamov A."/>
            <person name="Schmutz J."/>
            <person name="Schwarze F.W.M.R."/>
            <person name="vanKuyk P.A."/>
            <person name="Horton J.S."/>
            <person name="Grigoriev I.V."/>
            <person name="Woesten H.A.B."/>
        </authorList>
    </citation>
    <scope>NUCLEOTIDE SEQUENCE [LARGE SCALE GENOMIC DNA]</scope>
    <source>
        <strain evidence="3">H4-8 / FGSC 9210</strain>
    </source>
</reference>
<dbReference type="AlphaFoldDB" id="D8QHW1"/>
<sequence length="900" mass="99705">MASLSISLNLPVATWEALLNASWQASCADSAAELVRAVRAERDSIAVSLRRHRSTSMASLHGRPRARSLSSALPNNTDLGPFHPRPQAGSPSPAAEQWAPRPTSPGVNHAEDWPKLLSEASFSDDTASVCTAEPEQFYVRFSPASYSLVKLTLEQSTSSARPETHLYDVCNPVEELSMIRNSGCDSRLSAPSSSGPPSPLTEYSDDEDSPTRNRCIQSPRRTRLRSRGRADRDERDSAREDSSPSPAPRNRKRRRRSKEKQARRHVRPRTNSVRLEGDKQHKNWTLVDGPVPLTEGASLLVEQVCGQNDAQRVSRIAALFGVVDNLSNAAVLAAPSSPLNLASIAAMVTRLERSASEMELALCMGYIQLVLNVDHLDREARQTRQKNGSRDARRKQRARAAQGALPHGANRAELARSAGVSKSTLERWLGMGTRLLYLCMAGTPLILFALSSCAFLGECRSGRYTTYHDIMAMGLPFREPDEQTAAGRLVRNHYLPLLRWMQQEATGKSNLRLYDPSTAAYHHLSDFDFWDARFGEVQLNCFRLPPRSYKWEDYTSLAPQQPSACPLPAALTINTGRPFPSEPCPVTGDNRRAWTEAQRKKVDKCAVRVETKEELKRKLREGGDDYIVLDPGILDGMPLDLRAGTGDRIAFVVPIEGSQPGRPDLRELLDSVVDRIQCLLPSDFDTVDSSAEEYEGFVAIHFTIYCKYSEHGNENLPPPEAAHPTRISREGGTRVNVNMRVPRQSHEIREDPLGYQAIATMLKPLFAWVSENVMQTHLGPVQDELELFLEVLPLREGSPCAPFAGFVLNLGVATDGHRDRGDLRICMVSPLGGWTGGELVLHEARLVLALRAGDLLFFPSNRLTHFNMNCQGQRLSVVAHTDRACNAWVTDGFGWGAHLS</sequence>
<dbReference type="GeneID" id="9591675"/>
<feature type="region of interest" description="Disordered" evidence="1">
    <location>
        <begin position="183"/>
        <end position="272"/>
    </location>
</feature>
<dbReference type="eggNOG" id="ENOG502SNT8">
    <property type="taxonomic scope" value="Eukaryota"/>
</dbReference>
<dbReference type="EMBL" id="GL377312">
    <property type="protein sequence ID" value="EFI93001.1"/>
    <property type="molecule type" value="Genomic_DNA"/>
</dbReference>
<proteinExistence type="predicted"/>
<dbReference type="STRING" id="578458.D8QHW1"/>
<dbReference type="VEuPathDB" id="FungiDB:SCHCODRAFT_02516433"/>
<dbReference type="Gene3D" id="3.60.130.30">
    <property type="match status" value="1"/>
</dbReference>
<organism evidence="3">
    <name type="scientific">Schizophyllum commune (strain H4-8 / FGSC 9210)</name>
    <name type="common">Split gill fungus</name>
    <dbReference type="NCBI Taxonomy" id="578458"/>
    <lineage>
        <taxon>Eukaryota</taxon>
        <taxon>Fungi</taxon>
        <taxon>Dikarya</taxon>
        <taxon>Basidiomycota</taxon>
        <taxon>Agaricomycotina</taxon>
        <taxon>Agaricomycetes</taxon>
        <taxon>Agaricomycetidae</taxon>
        <taxon>Agaricales</taxon>
        <taxon>Schizophyllaceae</taxon>
        <taxon>Schizophyllum</taxon>
    </lineage>
</organism>
<feature type="compositionally biased region" description="Polar residues" evidence="1">
    <location>
        <begin position="68"/>
        <end position="78"/>
    </location>
</feature>
<accession>D8QHW1</accession>
<dbReference type="OMA" id="CEGAIAH"/>
<feature type="non-terminal residue" evidence="2">
    <location>
        <position position="900"/>
    </location>
</feature>
<dbReference type="KEGG" id="scm:SCHCO_02499351"/>
<dbReference type="VEuPathDB" id="FungiDB:SCHCODRAFT_02519043"/>
<feature type="region of interest" description="Disordered" evidence="1">
    <location>
        <begin position="56"/>
        <end position="111"/>
    </location>
</feature>
<dbReference type="HOGENOM" id="CLU_321872_0_0_1"/>
<keyword evidence="3" id="KW-1185">Reference proteome</keyword>
<evidence type="ECO:0000313" key="3">
    <source>
        <dbReference type="Proteomes" id="UP000007431"/>
    </source>
</evidence>
<feature type="compositionally biased region" description="Basic residues" evidence="1">
    <location>
        <begin position="249"/>
        <end position="268"/>
    </location>
</feature>
<dbReference type="Proteomes" id="UP000007431">
    <property type="component" value="Unassembled WGS sequence"/>
</dbReference>